<dbReference type="AlphaFoldDB" id="A0A9N9C7H8"/>
<sequence>ALSRCTITREGREVGIAMKVDGFTVTKVNGFTVTKVNGCITTKIAWIRYHEA</sequence>
<feature type="non-terminal residue" evidence="1">
    <location>
        <position position="1"/>
    </location>
</feature>
<name>A0A9N9C7H8_9GLOM</name>
<keyword evidence="2" id="KW-1185">Reference proteome</keyword>
<comment type="caution">
    <text evidence="1">The sequence shown here is derived from an EMBL/GenBank/DDBJ whole genome shotgun (WGS) entry which is preliminary data.</text>
</comment>
<evidence type="ECO:0000313" key="2">
    <source>
        <dbReference type="Proteomes" id="UP000789831"/>
    </source>
</evidence>
<organism evidence="1 2">
    <name type="scientific">Ambispora gerdemannii</name>
    <dbReference type="NCBI Taxonomy" id="144530"/>
    <lineage>
        <taxon>Eukaryota</taxon>
        <taxon>Fungi</taxon>
        <taxon>Fungi incertae sedis</taxon>
        <taxon>Mucoromycota</taxon>
        <taxon>Glomeromycotina</taxon>
        <taxon>Glomeromycetes</taxon>
        <taxon>Archaeosporales</taxon>
        <taxon>Ambisporaceae</taxon>
        <taxon>Ambispora</taxon>
    </lineage>
</organism>
<accession>A0A9N9C7H8</accession>
<gene>
    <name evidence="1" type="ORF">AGERDE_LOCUS8646</name>
</gene>
<evidence type="ECO:0000313" key="1">
    <source>
        <dbReference type="EMBL" id="CAG8591823.1"/>
    </source>
</evidence>
<dbReference type="Proteomes" id="UP000789831">
    <property type="component" value="Unassembled WGS sequence"/>
</dbReference>
<protein>
    <submittedName>
        <fullName evidence="1">1677_t:CDS:1</fullName>
    </submittedName>
</protein>
<proteinExistence type="predicted"/>
<reference evidence="1" key="1">
    <citation type="submission" date="2021-06" db="EMBL/GenBank/DDBJ databases">
        <authorList>
            <person name="Kallberg Y."/>
            <person name="Tangrot J."/>
            <person name="Rosling A."/>
        </authorList>
    </citation>
    <scope>NUCLEOTIDE SEQUENCE</scope>
    <source>
        <strain evidence="1">MT106</strain>
    </source>
</reference>
<dbReference type="EMBL" id="CAJVPL010001896">
    <property type="protein sequence ID" value="CAG8591823.1"/>
    <property type="molecule type" value="Genomic_DNA"/>
</dbReference>